<name>A0ABZ2YCC0_9BACT</name>
<dbReference type="EMBL" id="CP121689">
    <property type="protein sequence ID" value="WZL76462.1"/>
    <property type="molecule type" value="Genomic_DNA"/>
</dbReference>
<reference evidence="1 2" key="1">
    <citation type="submission" date="2023-03" db="EMBL/GenBank/DDBJ databases">
        <title>Novel Species.</title>
        <authorList>
            <person name="Ma S."/>
        </authorList>
    </citation>
    <scope>NUCLEOTIDE SEQUENCE [LARGE SCALE GENOMIC DNA]</scope>
    <source>
        <strain evidence="1 2">B11</strain>
    </source>
</reference>
<proteinExistence type="predicted"/>
<organism evidence="1 2">
    <name type="scientific">Thermatribacter velox</name>
    <dbReference type="NCBI Taxonomy" id="3039681"/>
    <lineage>
        <taxon>Bacteria</taxon>
        <taxon>Pseudomonadati</taxon>
        <taxon>Atribacterota</taxon>
        <taxon>Atribacteria</taxon>
        <taxon>Atribacterales</taxon>
        <taxon>Thermatribacteraceae</taxon>
        <taxon>Thermatribacter</taxon>
    </lineage>
</organism>
<accession>A0ABZ2YCC0</accession>
<sequence>MYNPEGLCQVCRYCDAEMKKKGIYRCLLGEQKERTAPVERCDYFFPDHLSHTEKEGDIENSSKANL</sequence>
<dbReference type="Proteomes" id="UP001461341">
    <property type="component" value="Chromosome"/>
</dbReference>
<dbReference type="RefSeq" id="WP_369018627.1">
    <property type="nucleotide sequence ID" value="NZ_CP121689.1"/>
</dbReference>
<evidence type="ECO:0000313" key="1">
    <source>
        <dbReference type="EMBL" id="WZL76462.1"/>
    </source>
</evidence>
<protein>
    <submittedName>
        <fullName evidence="1">Uncharacterized protein</fullName>
    </submittedName>
</protein>
<evidence type="ECO:0000313" key="2">
    <source>
        <dbReference type="Proteomes" id="UP001461341"/>
    </source>
</evidence>
<keyword evidence="2" id="KW-1185">Reference proteome</keyword>
<gene>
    <name evidence="1" type="ORF">QBE54_01645</name>
</gene>